<comment type="caution">
    <text evidence="1">The sequence shown here is derived from an EMBL/GenBank/DDBJ whole genome shotgun (WGS) entry which is preliminary data.</text>
</comment>
<evidence type="ECO:0000313" key="2">
    <source>
        <dbReference type="Proteomes" id="UP000094527"/>
    </source>
</evidence>
<evidence type="ECO:0000313" key="1">
    <source>
        <dbReference type="EMBL" id="ODN04005.1"/>
    </source>
</evidence>
<organism evidence="1 2">
    <name type="scientific">Orchesella cincta</name>
    <name type="common">Springtail</name>
    <name type="synonym">Podura cincta</name>
    <dbReference type="NCBI Taxonomy" id="48709"/>
    <lineage>
        <taxon>Eukaryota</taxon>
        <taxon>Metazoa</taxon>
        <taxon>Ecdysozoa</taxon>
        <taxon>Arthropoda</taxon>
        <taxon>Hexapoda</taxon>
        <taxon>Collembola</taxon>
        <taxon>Entomobryomorpha</taxon>
        <taxon>Entomobryoidea</taxon>
        <taxon>Orchesellidae</taxon>
        <taxon>Orchesellinae</taxon>
        <taxon>Orchesella</taxon>
    </lineage>
</organism>
<dbReference type="OrthoDB" id="6375980at2759"/>
<keyword evidence="2" id="KW-1185">Reference proteome</keyword>
<gene>
    <name evidence="1" type="ORF">Ocin01_02656</name>
</gene>
<protein>
    <submittedName>
        <fullName evidence="1">Uncharacterized protein</fullName>
    </submittedName>
</protein>
<dbReference type="STRING" id="48709.A0A1D2NFY6"/>
<accession>A0A1D2NFY6</accession>
<proteinExistence type="predicted"/>
<dbReference type="Proteomes" id="UP000094527">
    <property type="component" value="Unassembled WGS sequence"/>
</dbReference>
<dbReference type="EMBL" id="LJIJ01000057">
    <property type="protein sequence ID" value="ODN04005.1"/>
    <property type="molecule type" value="Genomic_DNA"/>
</dbReference>
<name>A0A1D2NFY6_ORCCI</name>
<reference evidence="1 2" key="1">
    <citation type="journal article" date="2016" name="Genome Biol. Evol.">
        <title>Gene Family Evolution Reflects Adaptation to Soil Environmental Stressors in the Genome of the Collembolan Orchesella cincta.</title>
        <authorList>
            <person name="Faddeeva-Vakhrusheva A."/>
            <person name="Derks M.F."/>
            <person name="Anvar S.Y."/>
            <person name="Agamennone V."/>
            <person name="Suring W."/>
            <person name="Smit S."/>
            <person name="van Straalen N.M."/>
            <person name="Roelofs D."/>
        </authorList>
    </citation>
    <scope>NUCLEOTIDE SEQUENCE [LARGE SCALE GENOMIC DNA]</scope>
    <source>
        <tissue evidence="1">Mixed pool</tissue>
    </source>
</reference>
<sequence length="269" mass="30960">MGKSPFHFSFPTHLPNTKMSGKTDPMVQEIMGLHKAGDYSTIIERLQEVIHCDERNKIHLLHLLSWPTPTEEALASLAADIYSLRISHIYSICCGTGLLEWLLSQFLLKHYKESDIDYSKRIELTGVEIDFRWWNSSYAPPSFIPLQFVGKDFAVENPFGEFDDMVMFCYFSSVPKLLGYLKAFLGSYVLIIGPIMTPSQYYVSNNNDDEFADVELTEIFKLPKSDWKLIILKQFGSVKTDHMAIYRRVEKTFAPSNNKRKSSRMQCAI</sequence>
<dbReference type="AlphaFoldDB" id="A0A1D2NFY6"/>